<evidence type="ECO:0000259" key="8">
    <source>
        <dbReference type="PROSITE" id="PS50158"/>
    </source>
</evidence>
<protein>
    <recommendedName>
        <fullName evidence="12">Retrovirus-related Pol polyprotein from transposon TNT 1-94</fullName>
    </recommendedName>
</protein>
<evidence type="ECO:0000256" key="2">
    <source>
        <dbReference type="ARBA" id="ARBA00022723"/>
    </source>
</evidence>
<dbReference type="Gene3D" id="3.30.420.10">
    <property type="entry name" value="Ribonuclease H-like superfamily/Ribonuclease H"/>
    <property type="match status" value="1"/>
</dbReference>
<dbReference type="Pfam" id="PF14223">
    <property type="entry name" value="Retrotran_gag_2"/>
    <property type="match status" value="1"/>
</dbReference>
<comment type="caution">
    <text evidence="10">The sequence shown here is derived from an EMBL/GenBank/DDBJ whole genome shotgun (WGS) entry which is preliminary data.</text>
</comment>
<sequence length="1263" mass="144320">MTNVTGQMSLPRLTKANYENWSIQMKALLGSQDAWEVVEEGFKEPTTTTGYTAAQTKALKEARSKDKAALYMLFRAVDESGFEKIAGAATSKEAWDILGKVFKGADRVKQVRLQTLRDELESIKMKELESVSDYITRVQTVVNQLNRNGEALTEARVMEKILRSLTDNFENVVCAIEESKDLATLTVNELTGSLEAHEQRKKKKKEETLEQALQTKALIKDEKVFYSQNFRGKGRGRGGRRYGRGGQGDSHEGYYKENGQSSQPNWCGRGRGRGRGGRSNYSNIECYKCYKYGHYAKDCNSDKCYNCGKVGHFAKDCRADKKMEETINLALEDEANEGFLLMAQNEFNINNDTLWYLDSGASNHMCGHKYLFKEMKKIEDGHVSFGDASKVEVKGRGTICYLQKDGLIGSIQDVFFVPDLKTNILSMGQLTEKGYSALLKDRILHLKDKQGRIVARVEMGKNRMYKLNLRSVREKCLRIDVEDKASLWHLRFGHLHHGGLKELAKKNMVHGLPDIDYEGKFCEECVLGKQSRTSFQKKAEYRAKHPLELIHTDICGPITPESFSSKRYFISFIDDFSRKTWVHFLKEKSEAFEVFKKFKVMVEKATGRHIKAVRSDRGGEYTSTAFMEYCEEQGIRRFLTAPYSPQQNGVAEKKNRTILDMVRSMLKSKKMPKEFWVEAVQCAIFVQNRCPHVKLDDQTPQETWSGQKPTVSHLKVFGSVAYAHTKGYKLFDPISKKVMVSRDVRINEASEWDWNNSTEAIIEVGESSIVSPKSIPTNSETTDDEDEPRQPKIRSLQDLYDSTNEVNLVCLLADAENISFEEALRDKKWRTAMNEEIEAIDRNNTWELAELPKGSQPIGYKQKAGIDYDEVFAPVARMETIRLLISQAAQFKWPIFQMDVKSAFLNGVLEEDIYIEQPPGYVKVEEDKKVLKLKKALYGLKQAPRAWNTRIDTYFMENGFKKCPYEHALYAKKNGDLGLMKFFLGLEVRQVETGIFVSQETYAKQILKKYNMENCNPVSTPMEPGAKLSKFDGGERVDMSRYRSLVGRLRYLTCTRPDLSLSVGIISRFMEEPVYSHWKALKRILRYIQGTVPLGLFYSKAEDYKLVGYSDSDWCGDIDDRKSTSGYVFFMGDTAFTWLSKKQPIVTLSTCEAEYVAASWCVCHAIWLRNLLSKMELKQLGVTVIHVDNKSAIELAKNPVNHERSKHIDVRFHFIRDHVKEGSVELVHVASQDQVADIFTKPLPKVLLDKCKKMIGMMDGRNI</sequence>
<dbReference type="SUPFAM" id="SSF57756">
    <property type="entry name" value="Retrovirus zinc finger-like domains"/>
    <property type="match status" value="1"/>
</dbReference>
<evidence type="ECO:0000256" key="1">
    <source>
        <dbReference type="ARBA" id="ARBA00022670"/>
    </source>
</evidence>
<organism evidence="10 11">
    <name type="scientific">Hibiscus syriacus</name>
    <name type="common">Rose of Sharon</name>
    <dbReference type="NCBI Taxonomy" id="106335"/>
    <lineage>
        <taxon>Eukaryota</taxon>
        <taxon>Viridiplantae</taxon>
        <taxon>Streptophyta</taxon>
        <taxon>Embryophyta</taxon>
        <taxon>Tracheophyta</taxon>
        <taxon>Spermatophyta</taxon>
        <taxon>Magnoliopsida</taxon>
        <taxon>eudicotyledons</taxon>
        <taxon>Gunneridae</taxon>
        <taxon>Pentapetalae</taxon>
        <taxon>rosids</taxon>
        <taxon>malvids</taxon>
        <taxon>Malvales</taxon>
        <taxon>Malvaceae</taxon>
        <taxon>Malvoideae</taxon>
        <taxon>Hibiscus</taxon>
    </lineage>
</organism>
<evidence type="ECO:0000256" key="6">
    <source>
        <dbReference type="SAM" id="Coils"/>
    </source>
</evidence>
<dbReference type="PANTHER" id="PTHR42648">
    <property type="entry name" value="TRANSPOSASE, PUTATIVE-RELATED"/>
    <property type="match status" value="1"/>
</dbReference>
<keyword evidence="4" id="KW-0378">Hydrolase</keyword>
<dbReference type="GO" id="GO:0003676">
    <property type="term" value="F:nucleic acid binding"/>
    <property type="evidence" value="ECO:0007669"/>
    <property type="project" value="InterPro"/>
</dbReference>
<dbReference type="Pfam" id="PF13976">
    <property type="entry name" value="gag_pre-integrs"/>
    <property type="match status" value="1"/>
</dbReference>
<dbReference type="Pfam" id="PF00665">
    <property type="entry name" value="rve"/>
    <property type="match status" value="1"/>
</dbReference>
<dbReference type="InterPro" id="IPR036875">
    <property type="entry name" value="Znf_CCHC_sf"/>
</dbReference>
<feature type="domain" description="CCHC-type" evidence="8">
    <location>
        <begin position="286"/>
        <end position="299"/>
    </location>
</feature>
<feature type="compositionally biased region" description="Polar residues" evidence="7">
    <location>
        <begin position="771"/>
        <end position="780"/>
    </location>
</feature>
<dbReference type="Pfam" id="PF22936">
    <property type="entry name" value="Pol_BBD"/>
    <property type="match status" value="1"/>
</dbReference>
<dbReference type="InterPro" id="IPR054722">
    <property type="entry name" value="PolX-like_BBD"/>
</dbReference>
<evidence type="ECO:0000313" key="10">
    <source>
        <dbReference type="EMBL" id="KAE8705809.1"/>
    </source>
</evidence>
<evidence type="ECO:0000313" key="11">
    <source>
        <dbReference type="Proteomes" id="UP000436088"/>
    </source>
</evidence>
<feature type="compositionally biased region" description="Basic residues" evidence="7">
    <location>
        <begin position="233"/>
        <end position="243"/>
    </location>
</feature>
<dbReference type="InterPro" id="IPR036397">
    <property type="entry name" value="RNaseH_sf"/>
</dbReference>
<keyword evidence="6" id="KW-0175">Coiled coil</keyword>
<keyword evidence="2" id="KW-0479">Metal-binding</keyword>
<dbReference type="InterPro" id="IPR001584">
    <property type="entry name" value="Integrase_cat-core"/>
</dbReference>
<dbReference type="CDD" id="cd09272">
    <property type="entry name" value="RNase_HI_RT_Ty1"/>
    <property type="match status" value="1"/>
</dbReference>
<dbReference type="Pfam" id="PF00098">
    <property type="entry name" value="zf-CCHC"/>
    <property type="match status" value="2"/>
</dbReference>
<gene>
    <name evidence="10" type="ORF">F3Y22_tig00110418pilonHSYRG00346</name>
</gene>
<dbReference type="Pfam" id="PF07727">
    <property type="entry name" value="RVT_2"/>
    <property type="match status" value="1"/>
</dbReference>
<feature type="domain" description="Integrase catalytic" evidence="9">
    <location>
        <begin position="542"/>
        <end position="708"/>
    </location>
</feature>
<dbReference type="GO" id="GO:0004190">
    <property type="term" value="F:aspartic-type endopeptidase activity"/>
    <property type="evidence" value="ECO:0007669"/>
    <property type="project" value="UniProtKB-KW"/>
</dbReference>
<dbReference type="EMBL" id="VEPZ02000979">
    <property type="protein sequence ID" value="KAE8705809.1"/>
    <property type="molecule type" value="Genomic_DNA"/>
</dbReference>
<keyword evidence="1" id="KW-0645">Protease</keyword>
<evidence type="ECO:0000256" key="4">
    <source>
        <dbReference type="ARBA" id="ARBA00022801"/>
    </source>
</evidence>
<feature type="region of interest" description="Disordered" evidence="7">
    <location>
        <begin position="233"/>
        <end position="277"/>
    </location>
</feature>
<keyword evidence="11" id="KW-1185">Reference proteome</keyword>
<keyword evidence="5" id="KW-0862">Zinc</keyword>
<reference evidence="10" key="1">
    <citation type="submission" date="2019-09" db="EMBL/GenBank/DDBJ databases">
        <title>Draft genome information of white flower Hibiscus syriacus.</title>
        <authorList>
            <person name="Kim Y.-M."/>
        </authorList>
    </citation>
    <scope>NUCLEOTIDE SEQUENCE [LARGE SCALE GENOMIC DNA]</scope>
    <source>
        <strain evidence="10">YM2019G1</strain>
    </source>
</reference>
<dbReference type="PROSITE" id="PS50994">
    <property type="entry name" value="INTEGRASE"/>
    <property type="match status" value="1"/>
</dbReference>
<dbReference type="InterPro" id="IPR013103">
    <property type="entry name" value="RVT_2"/>
</dbReference>
<dbReference type="InterPro" id="IPR043502">
    <property type="entry name" value="DNA/RNA_pol_sf"/>
</dbReference>
<dbReference type="GO" id="GO:0006508">
    <property type="term" value="P:proteolysis"/>
    <property type="evidence" value="ECO:0007669"/>
    <property type="project" value="UniProtKB-KW"/>
</dbReference>
<keyword evidence="5" id="KW-0863">Zinc-finger</keyword>
<proteinExistence type="predicted"/>
<dbReference type="PANTHER" id="PTHR42648:SF18">
    <property type="entry name" value="RETROTRANSPOSON, UNCLASSIFIED-LIKE PROTEIN"/>
    <property type="match status" value="1"/>
</dbReference>
<dbReference type="InterPro" id="IPR001878">
    <property type="entry name" value="Znf_CCHC"/>
</dbReference>
<evidence type="ECO:0000256" key="5">
    <source>
        <dbReference type="PROSITE-ProRule" id="PRU00047"/>
    </source>
</evidence>
<dbReference type="SUPFAM" id="SSF56672">
    <property type="entry name" value="DNA/RNA polymerases"/>
    <property type="match status" value="1"/>
</dbReference>
<dbReference type="GO" id="GO:0008270">
    <property type="term" value="F:zinc ion binding"/>
    <property type="evidence" value="ECO:0007669"/>
    <property type="project" value="UniProtKB-KW"/>
</dbReference>
<feature type="domain" description="CCHC-type" evidence="8">
    <location>
        <begin position="303"/>
        <end position="318"/>
    </location>
</feature>
<keyword evidence="3" id="KW-0064">Aspartyl protease</keyword>
<evidence type="ECO:0000256" key="3">
    <source>
        <dbReference type="ARBA" id="ARBA00022750"/>
    </source>
</evidence>
<dbReference type="AlphaFoldDB" id="A0A6A3ASE2"/>
<evidence type="ECO:0000256" key="7">
    <source>
        <dbReference type="SAM" id="MobiDB-lite"/>
    </source>
</evidence>
<name>A0A6A3ASE2_HIBSY</name>
<dbReference type="SMART" id="SM00343">
    <property type="entry name" value="ZnF_C2HC"/>
    <property type="match status" value="2"/>
</dbReference>
<evidence type="ECO:0008006" key="12">
    <source>
        <dbReference type="Google" id="ProtNLM"/>
    </source>
</evidence>
<dbReference type="InterPro" id="IPR057670">
    <property type="entry name" value="SH3_retrovirus"/>
</dbReference>
<dbReference type="Gene3D" id="4.10.60.10">
    <property type="entry name" value="Zinc finger, CCHC-type"/>
    <property type="match status" value="1"/>
</dbReference>
<dbReference type="InterPro" id="IPR025724">
    <property type="entry name" value="GAG-pre-integrase_dom"/>
</dbReference>
<accession>A0A6A3ASE2</accession>
<dbReference type="Pfam" id="PF25597">
    <property type="entry name" value="SH3_retrovirus"/>
    <property type="match status" value="1"/>
</dbReference>
<dbReference type="InterPro" id="IPR012337">
    <property type="entry name" value="RNaseH-like_sf"/>
</dbReference>
<dbReference type="Proteomes" id="UP000436088">
    <property type="component" value="Unassembled WGS sequence"/>
</dbReference>
<dbReference type="InterPro" id="IPR039537">
    <property type="entry name" value="Retrotran_Ty1/copia-like"/>
</dbReference>
<evidence type="ECO:0000259" key="9">
    <source>
        <dbReference type="PROSITE" id="PS50994"/>
    </source>
</evidence>
<dbReference type="PROSITE" id="PS50158">
    <property type="entry name" value="ZF_CCHC"/>
    <property type="match status" value="2"/>
</dbReference>
<dbReference type="SUPFAM" id="SSF53098">
    <property type="entry name" value="Ribonuclease H-like"/>
    <property type="match status" value="1"/>
</dbReference>
<feature type="region of interest" description="Disordered" evidence="7">
    <location>
        <begin position="771"/>
        <end position="791"/>
    </location>
</feature>
<feature type="coiled-coil region" evidence="6">
    <location>
        <begin position="187"/>
        <end position="222"/>
    </location>
</feature>
<dbReference type="GO" id="GO:0015074">
    <property type="term" value="P:DNA integration"/>
    <property type="evidence" value="ECO:0007669"/>
    <property type="project" value="InterPro"/>
</dbReference>